<evidence type="ECO:0000313" key="2">
    <source>
        <dbReference type="EMBL" id="RJF99036.1"/>
    </source>
</evidence>
<dbReference type="Proteomes" id="UP000265955">
    <property type="component" value="Unassembled WGS sequence"/>
</dbReference>
<dbReference type="RefSeq" id="WP_119768982.1">
    <property type="nucleotide sequence ID" value="NZ_QYUO01000001.1"/>
</dbReference>
<accession>A0A3A3FSL1</accession>
<feature type="compositionally biased region" description="Polar residues" evidence="1">
    <location>
        <begin position="113"/>
        <end position="133"/>
    </location>
</feature>
<dbReference type="EMBL" id="QYUO01000001">
    <property type="protein sequence ID" value="RJF99036.1"/>
    <property type="molecule type" value="Genomic_DNA"/>
</dbReference>
<sequence>MMAGDWIKMRGNLWDDPRISKLCDLTDCGEAQIIGGLYWLWSTADQHTEDGCMPGLTMRQIDRKTGIPGFAAALCEIEWVKDDTQGVVIPRFTEHNGSSAKRRCMDAQRKANSRNPSASDADNGQTEDGQNPPNCGAREREEKNIREIGAGATPVEISIALRTAGIKSQPADPRLIALADQMVSIDTVKAACEEAKRAKRGEQVNVGYIVKVIESWAKQAKELQAEGASTPKKSDGAWWATDATIAAKGTEFGLIANPGESMQQFKGRIQAAIDNGGKPPAPKPAPAIVIRPSVADEKPAVSEANRKAALQAAKAIRVPA</sequence>
<comment type="caution">
    <text evidence="2">The sequence shown here is derived from an EMBL/GenBank/DDBJ whole genome shotgun (WGS) entry which is preliminary data.</text>
</comment>
<gene>
    <name evidence="2" type="ORF">D3871_11330</name>
</gene>
<proteinExistence type="predicted"/>
<dbReference type="AlphaFoldDB" id="A0A3A3FSL1"/>
<keyword evidence="3" id="KW-1185">Reference proteome</keyword>
<reference evidence="3" key="1">
    <citation type="submission" date="2018-09" db="EMBL/GenBank/DDBJ databases">
        <authorList>
            <person name="Zhu H."/>
        </authorList>
    </citation>
    <scope>NUCLEOTIDE SEQUENCE [LARGE SCALE GENOMIC DNA]</scope>
    <source>
        <strain evidence="3">K1R23-30</strain>
    </source>
</reference>
<feature type="region of interest" description="Disordered" evidence="1">
    <location>
        <begin position="99"/>
        <end position="138"/>
    </location>
</feature>
<evidence type="ECO:0000313" key="3">
    <source>
        <dbReference type="Proteomes" id="UP000265955"/>
    </source>
</evidence>
<dbReference type="OrthoDB" id="5526813at2"/>
<protein>
    <submittedName>
        <fullName evidence="2">Uncharacterized protein</fullName>
    </submittedName>
</protein>
<organism evidence="2 3">
    <name type="scientific">Noviherbaspirillum saxi</name>
    <dbReference type="NCBI Taxonomy" id="2320863"/>
    <lineage>
        <taxon>Bacteria</taxon>
        <taxon>Pseudomonadati</taxon>
        <taxon>Pseudomonadota</taxon>
        <taxon>Betaproteobacteria</taxon>
        <taxon>Burkholderiales</taxon>
        <taxon>Oxalobacteraceae</taxon>
        <taxon>Noviherbaspirillum</taxon>
    </lineage>
</organism>
<evidence type="ECO:0000256" key="1">
    <source>
        <dbReference type="SAM" id="MobiDB-lite"/>
    </source>
</evidence>
<name>A0A3A3FSL1_9BURK</name>